<feature type="transmembrane region" description="Helical" evidence="22">
    <location>
        <begin position="330"/>
        <end position="354"/>
    </location>
</feature>
<keyword evidence="11 22" id="KW-0472">Membrane</keyword>
<evidence type="ECO:0000256" key="4">
    <source>
        <dbReference type="ARBA" id="ARBA00022618"/>
    </source>
</evidence>
<evidence type="ECO:0000256" key="21">
    <source>
        <dbReference type="ARBA" id="ARBA00049966"/>
    </source>
</evidence>
<feature type="transmembrane region" description="Helical" evidence="22">
    <location>
        <begin position="102"/>
        <end position="123"/>
    </location>
</feature>
<evidence type="ECO:0000256" key="7">
    <source>
        <dbReference type="ARBA" id="ARBA00022692"/>
    </source>
</evidence>
<dbReference type="PANTHER" id="PTHR30474:SF2">
    <property type="entry name" value="PEPTIDOGLYCAN GLYCOSYLTRANSFERASE FTSW-RELATED"/>
    <property type="match status" value="1"/>
</dbReference>
<accession>A0ABV1KF78</accession>
<evidence type="ECO:0000256" key="11">
    <source>
        <dbReference type="ARBA" id="ARBA00023136"/>
    </source>
</evidence>
<organism evidence="23 24">
    <name type="scientific">Pseudonocardia nematodicida</name>
    <dbReference type="NCBI Taxonomy" id="1206997"/>
    <lineage>
        <taxon>Bacteria</taxon>
        <taxon>Bacillati</taxon>
        <taxon>Actinomycetota</taxon>
        <taxon>Actinomycetes</taxon>
        <taxon>Pseudonocardiales</taxon>
        <taxon>Pseudonocardiaceae</taxon>
        <taxon>Pseudonocardia</taxon>
    </lineage>
</organism>
<keyword evidence="7 22" id="KW-0812">Transmembrane</keyword>
<dbReference type="Pfam" id="PF01098">
    <property type="entry name" value="FTSW_RODA_SPOVE"/>
    <property type="match status" value="1"/>
</dbReference>
<keyword evidence="24" id="KW-1185">Reference proteome</keyword>
<evidence type="ECO:0000256" key="14">
    <source>
        <dbReference type="ARBA" id="ARBA00032370"/>
    </source>
</evidence>
<feature type="transmembrane region" description="Helical" evidence="22">
    <location>
        <begin position="291"/>
        <end position="318"/>
    </location>
</feature>
<evidence type="ECO:0000256" key="3">
    <source>
        <dbReference type="ARBA" id="ARBA00022475"/>
    </source>
</evidence>
<evidence type="ECO:0000256" key="2">
    <source>
        <dbReference type="ARBA" id="ARBA00004752"/>
    </source>
</evidence>
<keyword evidence="13" id="KW-0961">Cell wall biogenesis/degradation</keyword>
<protein>
    <recommendedName>
        <fullName evidence="17">Probable peptidoglycan glycosyltransferase FtsW</fullName>
        <ecNumber evidence="19">2.4.99.28</ecNumber>
    </recommendedName>
    <alternativeName>
        <fullName evidence="18">Cell division protein FtsW</fullName>
    </alternativeName>
    <alternativeName>
        <fullName evidence="15">Cell wall polymerase</fullName>
    </alternativeName>
    <alternativeName>
        <fullName evidence="14">Peptidoglycan polymerase</fullName>
    </alternativeName>
</protein>
<dbReference type="InterPro" id="IPR013437">
    <property type="entry name" value="FtsW"/>
</dbReference>
<evidence type="ECO:0000313" key="24">
    <source>
        <dbReference type="Proteomes" id="UP001494902"/>
    </source>
</evidence>
<feature type="transmembrane region" description="Helical" evidence="22">
    <location>
        <begin position="35"/>
        <end position="59"/>
    </location>
</feature>
<feature type="transmembrane region" description="Helical" evidence="22">
    <location>
        <begin position="213"/>
        <end position="234"/>
    </location>
</feature>
<evidence type="ECO:0000256" key="9">
    <source>
        <dbReference type="ARBA" id="ARBA00022984"/>
    </source>
</evidence>
<keyword evidence="4" id="KW-0132">Cell division</keyword>
<evidence type="ECO:0000256" key="13">
    <source>
        <dbReference type="ARBA" id="ARBA00023316"/>
    </source>
</evidence>
<evidence type="ECO:0000256" key="22">
    <source>
        <dbReference type="SAM" id="Phobius"/>
    </source>
</evidence>
<feature type="transmembrane region" description="Helical" evidence="22">
    <location>
        <begin position="169"/>
        <end position="186"/>
    </location>
</feature>
<dbReference type="EC" id="2.4.99.28" evidence="19"/>
<comment type="pathway">
    <text evidence="2">Cell wall biogenesis; peptidoglycan biosynthesis.</text>
</comment>
<keyword evidence="8" id="KW-0133">Cell shape</keyword>
<dbReference type="PANTHER" id="PTHR30474">
    <property type="entry name" value="CELL CYCLE PROTEIN"/>
    <property type="match status" value="1"/>
</dbReference>
<feature type="transmembrane region" description="Helical" evidence="22">
    <location>
        <begin position="71"/>
        <end position="90"/>
    </location>
</feature>
<evidence type="ECO:0000256" key="17">
    <source>
        <dbReference type="ARBA" id="ARBA00041185"/>
    </source>
</evidence>
<evidence type="ECO:0000256" key="5">
    <source>
        <dbReference type="ARBA" id="ARBA00022676"/>
    </source>
</evidence>
<keyword evidence="9" id="KW-0573">Peptidoglycan synthesis</keyword>
<dbReference type="InterPro" id="IPR001182">
    <property type="entry name" value="FtsW/RodA"/>
</dbReference>
<gene>
    <name evidence="23" type="primary">ftsW</name>
    <name evidence="23" type="ORF">WIS52_17455</name>
</gene>
<dbReference type="Proteomes" id="UP001494902">
    <property type="component" value="Unassembled WGS sequence"/>
</dbReference>
<reference evidence="23 24" key="1">
    <citation type="submission" date="2024-03" db="EMBL/GenBank/DDBJ databases">
        <title>Draft genome sequence of Pseudonocardia nematodicida JCM 31783.</title>
        <authorList>
            <person name="Butdee W."/>
            <person name="Duangmal K."/>
        </authorList>
    </citation>
    <scope>NUCLEOTIDE SEQUENCE [LARGE SCALE GENOMIC DNA]</scope>
    <source>
        <strain evidence="23 24">JCM 31783</strain>
    </source>
</reference>
<evidence type="ECO:0000256" key="19">
    <source>
        <dbReference type="ARBA" id="ARBA00044770"/>
    </source>
</evidence>
<evidence type="ECO:0000313" key="23">
    <source>
        <dbReference type="EMBL" id="MEQ3552262.1"/>
    </source>
</evidence>
<evidence type="ECO:0000256" key="1">
    <source>
        <dbReference type="ARBA" id="ARBA00004651"/>
    </source>
</evidence>
<evidence type="ECO:0000256" key="8">
    <source>
        <dbReference type="ARBA" id="ARBA00022960"/>
    </source>
</evidence>
<evidence type="ECO:0000256" key="10">
    <source>
        <dbReference type="ARBA" id="ARBA00022989"/>
    </source>
</evidence>
<dbReference type="EMBL" id="JBEDNQ010000007">
    <property type="protein sequence ID" value="MEQ3552262.1"/>
    <property type="molecule type" value="Genomic_DNA"/>
</dbReference>
<dbReference type="RefSeq" id="WP_349299334.1">
    <property type="nucleotide sequence ID" value="NZ_JBEDNQ010000007.1"/>
</dbReference>
<evidence type="ECO:0000256" key="18">
    <source>
        <dbReference type="ARBA" id="ARBA00041418"/>
    </source>
</evidence>
<proteinExistence type="inferred from homology"/>
<evidence type="ECO:0000256" key="20">
    <source>
        <dbReference type="ARBA" id="ARBA00049902"/>
    </source>
</evidence>
<dbReference type="PROSITE" id="PS00428">
    <property type="entry name" value="FTSW_RODA_SPOVE"/>
    <property type="match status" value="1"/>
</dbReference>
<feature type="transmembrane region" description="Helical" evidence="22">
    <location>
        <begin position="366"/>
        <end position="384"/>
    </location>
</feature>
<evidence type="ECO:0000256" key="6">
    <source>
        <dbReference type="ARBA" id="ARBA00022679"/>
    </source>
</evidence>
<feature type="transmembrane region" description="Helical" evidence="22">
    <location>
        <begin position="192"/>
        <end position="208"/>
    </location>
</feature>
<name>A0ABV1KF78_9PSEU</name>
<dbReference type="InterPro" id="IPR018365">
    <property type="entry name" value="Cell_cycle_FtsW-rel_CS"/>
</dbReference>
<comment type="caution">
    <text evidence="23">The sequence shown here is derived from an EMBL/GenBank/DDBJ whole genome shotgun (WGS) entry which is preliminary data.</text>
</comment>
<keyword evidence="5" id="KW-0328">Glycosyltransferase</keyword>
<dbReference type="NCBIfam" id="TIGR02614">
    <property type="entry name" value="ftsW"/>
    <property type="match status" value="1"/>
</dbReference>
<comment type="subcellular location">
    <subcellularLocation>
        <location evidence="1">Cell membrane</location>
        <topology evidence="1">Multi-pass membrane protein</topology>
    </subcellularLocation>
</comment>
<sequence length="430" mass="44932">MSARPARGFAAALVTGTGRTVGRVRRWLRRPLTSLHLVLAVFGLLTLFGLVMVLSASSAGSLSAGGSSYSVFTRQLMFCAVGLVLFYVGVRVPPRRLRALSPALLIVGLAALVAVLVPGIGEIRGGARSWFAFGPVSLQPSEAVKVALTLWGAHVLVARRAVMHRWKHALNPVVPVTLVVFTLLVLQPDLGMTVSIGIAVLALLYFGGAPLKLLALIAGGGLIGAVVLGLTAGYRASRITAFLSPSTADPLGPAYQATQALYGLAGGGLFGVGLGQGRAKWDYLPNAHNDFIFAIIGEELGLVGAFSVLALFGTLAYTGMRIAARNTDPWLRIVVATSTAGLVVQAAINIGYVVGLLPVTGLQLPLISSGGTSLVVTMFLFGVLTNAARHEPEAVAALRKDGQGRLARMLGLPLPQPYRASEPAPRWTAR</sequence>
<evidence type="ECO:0000256" key="12">
    <source>
        <dbReference type="ARBA" id="ARBA00023306"/>
    </source>
</evidence>
<keyword evidence="12" id="KW-0131">Cell cycle</keyword>
<comment type="function">
    <text evidence="21">Peptidoglycan polymerase that is essential for cell division.</text>
</comment>
<feature type="transmembrane region" description="Helical" evidence="22">
    <location>
        <begin position="143"/>
        <end position="162"/>
    </location>
</feature>
<evidence type="ECO:0000256" key="16">
    <source>
        <dbReference type="ARBA" id="ARBA00038053"/>
    </source>
</evidence>
<evidence type="ECO:0000256" key="15">
    <source>
        <dbReference type="ARBA" id="ARBA00033270"/>
    </source>
</evidence>
<keyword evidence="6" id="KW-0808">Transferase</keyword>
<keyword evidence="3" id="KW-1003">Cell membrane</keyword>
<comment type="similarity">
    <text evidence="16">Belongs to the SEDS family. FtsW subfamily.</text>
</comment>
<keyword evidence="10 22" id="KW-1133">Transmembrane helix</keyword>
<comment type="catalytic activity">
    <reaction evidence="20">
        <text>[GlcNAc-(1-&gt;4)-Mur2Ac(oyl-L-Ala-gamma-D-Glu-L-Lys-D-Ala-D-Ala)](n)-di-trans,octa-cis-undecaprenyl diphosphate + beta-D-GlcNAc-(1-&gt;4)-Mur2Ac(oyl-L-Ala-gamma-D-Glu-L-Lys-D-Ala-D-Ala)-di-trans,octa-cis-undecaprenyl diphosphate = [GlcNAc-(1-&gt;4)-Mur2Ac(oyl-L-Ala-gamma-D-Glu-L-Lys-D-Ala-D-Ala)](n+1)-di-trans,octa-cis-undecaprenyl diphosphate + di-trans,octa-cis-undecaprenyl diphosphate + H(+)</text>
        <dbReference type="Rhea" id="RHEA:23708"/>
        <dbReference type="Rhea" id="RHEA-COMP:9602"/>
        <dbReference type="Rhea" id="RHEA-COMP:9603"/>
        <dbReference type="ChEBI" id="CHEBI:15378"/>
        <dbReference type="ChEBI" id="CHEBI:58405"/>
        <dbReference type="ChEBI" id="CHEBI:60033"/>
        <dbReference type="ChEBI" id="CHEBI:78435"/>
        <dbReference type="EC" id="2.4.99.28"/>
    </reaction>
</comment>